<dbReference type="InterPro" id="IPR011709">
    <property type="entry name" value="DEAD-box_helicase_OB_fold"/>
</dbReference>
<keyword evidence="3" id="KW-0347">Helicase</keyword>
<dbReference type="PANTHER" id="PTHR18934:SF99">
    <property type="entry name" value="ATP-DEPENDENT RNA HELICASE DHX37-RELATED"/>
    <property type="match status" value="1"/>
</dbReference>
<evidence type="ECO:0000256" key="5">
    <source>
        <dbReference type="SAM" id="MobiDB-lite"/>
    </source>
</evidence>
<reference evidence="7 8" key="1">
    <citation type="journal article" date="2019" name="J. Gen. Appl. Microbiol.">
        <title>Aerobic degradation of cis-dichloroethene by the marine bacterium Marinobacter salsuginis strain 5N-3.</title>
        <authorList>
            <person name="Inoue Y."/>
            <person name="Fukunaga Y."/>
            <person name="Katsumata H."/>
            <person name="Ohji S."/>
            <person name="Hosoyama A."/>
            <person name="Mori K."/>
            <person name="Ando K."/>
        </authorList>
    </citation>
    <scope>NUCLEOTIDE SEQUENCE [LARGE SCALE GENOMIC DNA]</scope>
    <source>
        <strain evidence="7 8">NBRC 109114</strain>
    </source>
</reference>
<dbReference type="Gene3D" id="1.20.120.1080">
    <property type="match status" value="1"/>
</dbReference>
<evidence type="ECO:0000256" key="2">
    <source>
        <dbReference type="ARBA" id="ARBA00022801"/>
    </source>
</evidence>
<dbReference type="Pfam" id="PF04408">
    <property type="entry name" value="WHD_HA2"/>
    <property type="match status" value="1"/>
</dbReference>
<organism evidence="7 8">
    <name type="scientific">Marinobacter salsuginis</name>
    <dbReference type="NCBI Taxonomy" id="418719"/>
    <lineage>
        <taxon>Bacteria</taxon>
        <taxon>Pseudomonadati</taxon>
        <taxon>Pseudomonadota</taxon>
        <taxon>Gammaproteobacteria</taxon>
        <taxon>Pseudomonadales</taxon>
        <taxon>Marinobacteraceae</taxon>
        <taxon>Marinobacter</taxon>
    </lineage>
</organism>
<evidence type="ECO:0000256" key="1">
    <source>
        <dbReference type="ARBA" id="ARBA00022741"/>
    </source>
</evidence>
<dbReference type="GO" id="GO:0003724">
    <property type="term" value="F:RNA helicase activity"/>
    <property type="evidence" value="ECO:0007669"/>
    <property type="project" value="InterPro"/>
</dbReference>
<dbReference type="InterPro" id="IPR048333">
    <property type="entry name" value="HA2_WH"/>
</dbReference>
<dbReference type="Gene3D" id="3.40.50.300">
    <property type="entry name" value="P-loop containing nucleotide triphosphate hydrolases"/>
    <property type="match status" value="1"/>
</dbReference>
<protein>
    <recommendedName>
        <fullName evidence="6">Helicase-associated domain-containing protein</fullName>
    </recommendedName>
</protein>
<sequence>MRSKIQRLPVEPISQASANQRAGRCGRVAPGICFRLYDETDFINRPEYTDPEILRTNLASVILQMATSGLGEIRQFPFLEAPDKRQVNDGYKLLEELGAVDDKRRVTRLGRTMARLPLDPRLARMLVTAAELGSLAETLVIIAGLSIQDPRERPQDKQQAADQAHAPFNDKESDFVTLLNVWNFYEEQRQELSQNQLKKVCQKSFLSWMRMREWRDIHRQLTLICREQKLTVNKDAASYEALHKAILAGLLGQVAVKVEKKEYLATRNRKVLIFPGSKVAKTSPKWIVATEIVETSRVFARVVASIQPEWIEPLAGHIVKHHYFEPHWEQKRAQVMGYEKVTLYGLDIVAKRRIPYAKVDPAECRNLFIRRALVEGDYRSKAPFIARNREMLDTVESLEKKTRRRDLLVDDEVLVAFYDERLPADIISGRHFETWWKGLSVEQLKELELTEADILQRPVDAQAADLYPDFLEWEGVRYPLSYEFEPTSEKDGVTLQVPLMALKQIPSRRLEWLVPGLLREKCIALVKSLPKALRRNFVPVPDFVDAALENLQPSNEPLTLQLGEQLRRMTGVQIDPEAWSDSELPKHLRMNLRVMGDGGRTIAESRETADLQHQLEGQAEQALASATQDDSPAEPSGEYTEWQFGSLPEEVQTEKGGMQVTVYPALEDLGKQVRQIRCLDRLTAEDTTRKAIARLILNRFGRTLDDLERKLPHFKQSALMFAPVGQSKVLLDDLLLATAMQHFLAGEIPRTAEDFDKVFDTHRGDFIPALEQADERLYQAMSGYQKVAKQLKGKINLALANSMADLKFQLQNLVYPGFLVQTPPEWLAEFGRYFEAALIRLEKMPREMGREREFLHTIEPLWSRYAVKRDEQQRQGIRDPELVLYRWMLEEFRVSFFAQQLGTVMTVSVKRLDRQWEKTRV</sequence>
<name>A0A5M3Q3K7_9GAMM</name>
<comment type="caution">
    <text evidence="7">The sequence shown here is derived from an EMBL/GenBank/DDBJ whole genome shotgun (WGS) entry which is preliminary data.</text>
</comment>
<dbReference type="Proteomes" id="UP000387223">
    <property type="component" value="Unassembled WGS sequence"/>
</dbReference>
<dbReference type="InterPro" id="IPR027417">
    <property type="entry name" value="P-loop_NTPase"/>
</dbReference>
<dbReference type="InterPro" id="IPR010222">
    <property type="entry name" value="RNA_helicase_HrpA"/>
</dbReference>
<proteinExistence type="predicted"/>
<accession>A0A5M3Q3K7</accession>
<dbReference type="GO" id="GO:0016787">
    <property type="term" value="F:hydrolase activity"/>
    <property type="evidence" value="ECO:0007669"/>
    <property type="project" value="UniProtKB-KW"/>
</dbReference>
<evidence type="ECO:0000313" key="8">
    <source>
        <dbReference type="Proteomes" id="UP000387223"/>
    </source>
</evidence>
<feature type="region of interest" description="Disordered" evidence="5">
    <location>
        <begin position="616"/>
        <end position="640"/>
    </location>
</feature>
<dbReference type="InterPro" id="IPR007502">
    <property type="entry name" value="Helicase-assoc_dom"/>
</dbReference>
<dbReference type="SUPFAM" id="SSF52540">
    <property type="entry name" value="P-loop containing nucleoside triphosphate hydrolases"/>
    <property type="match status" value="1"/>
</dbReference>
<dbReference type="FunFam" id="1.20.120.1080:FF:000005">
    <property type="entry name" value="ATP-dependent helicase HrpA"/>
    <property type="match status" value="1"/>
</dbReference>
<dbReference type="InterPro" id="IPR024590">
    <property type="entry name" value="HrpA_C"/>
</dbReference>
<dbReference type="GO" id="GO:0005524">
    <property type="term" value="F:ATP binding"/>
    <property type="evidence" value="ECO:0007669"/>
    <property type="project" value="UniProtKB-KW"/>
</dbReference>
<keyword evidence="4" id="KW-0067">ATP-binding</keyword>
<feature type="domain" description="Helicase-associated" evidence="6">
    <location>
        <begin position="89"/>
        <end position="179"/>
    </location>
</feature>
<dbReference type="SMART" id="SM00847">
    <property type="entry name" value="HA2"/>
    <property type="match status" value="1"/>
</dbReference>
<evidence type="ECO:0000256" key="3">
    <source>
        <dbReference type="ARBA" id="ARBA00022806"/>
    </source>
</evidence>
<dbReference type="EMBL" id="BGZI01000027">
    <property type="protein sequence ID" value="GBO89752.1"/>
    <property type="molecule type" value="Genomic_DNA"/>
</dbReference>
<dbReference type="NCBIfam" id="TIGR01967">
    <property type="entry name" value="DEAH_box_HrpA"/>
    <property type="match status" value="1"/>
</dbReference>
<evidence type="ECO:0000256" key="4">
    <source>
        <dbReference type="ARBA" id="ARBA00022840"/>
    </source>
</evidence>
<gene>
    <name evidence="7" type="ORF">MSSD14B_34200</name>
</gene>
<evidence type="ECO:0000313" key="7">
    <source>
        <dbReference type="EMBL" id="GBO89752.1"/>
    </source>
</evidence>
<keyword evidence="1" id="KW-0547">Nucleotide-binding</keyword>
<evidence type="ECO:0000259" key="6">
    <source>
        <dbReference type="SMART" id="SM00847"/>
    </source>
</evidence>
<dbReference type="Pfam" id="PF07717">
    <property type="entry name" value="OB_NTP_bind"/>
    <property type="match status" value="1"/>
</dbReference>
<dbReference type="PANTHER" id="PTHR18934">
    <property type="entry name" value="ATP-DEPENDENT RNA HELICASE"/>
    <property type="match status" value="1"/>
</dbReference>
<dbReference type="GO" id="GO:0003723">
    <property type="term" value="F:RNA binding"/>
    <property type="evidence" value="ECO:0007669"/>
    <property type="project" value="TreeGrafter"/>
</dbReference>
<keyword evidence="2" id="KW-0378">Hydrolase</keyword>
<dbReference type="Pfam" id="PF21010">
    <property type="entry name" value="HA2_C"/>
    <property type="match status" value="1"/>
</dbReference>
<dbReference type="AlphaFoldDB" id="A0A5M3Q3K7"/>
<dbReference type="Pfam" id="PF11898">
    <property type="entry name" value="DUF3418"/>
    <property type="match status" value="1"/>
</dbReference>